<sequence>MGFPSVSKFLVDQPNTKQVLFFGSVVLYPILFYVLHSKIGNAVIFLSAFPVFIAAYAYGIKYGLIASLLALPINYLFVSMSGVDGLEELKMTRFIGLHILILVGSLMLGYSCLMQRRLKTEVKRRKEVEKRLKHLAHYDQLTEVANRHYGDELMQQMLQKAKLENTRFIIIFIDLNDFKKLNDQYGHHIGDLALQVVANQLKTCVGDEGVIVRNGGDEFLVLLEPNDSFELVEEVVGTIQRVFSRPVFLEDYIVHLSLSYGMASYPDDADNLEELIRKADNQMYIFKEQKKPRVEL</sequence>
<dbReference type="Gene3D" id="3.30.70.270">
    <property type="match status" value="1"/>
</dbReference>
<dbReference type="SMART" id="SM00267">
    <property type="entry name" value="GGDEF"/>
    <property type="match status" value="1"/>
</dbReference>
<protein>
    <submittedName>
        <fullName evidence="3">Diguanylate cyclase</fullName>
        <ecNumber evidence="3">2.7.7.65</ecNumber>
    </submittedName>
</protein>
<keyword evidence="1" id="KW-0812">Transmembrane</keyword>
<dbReference type="CDD" id="cd01949">
    <property type="entry name" value="GGDEF"/>
    <property type="match status" value="1"/>
</dbReference>
<dbReference type="PANTHER" id="PTHR46663:SF2">
    <property type="entry name" value="GGDEF DOMAIN-CONTAINING PROTEIN"/>
    <property type="match status" value="1"/>
</dbReference>
<proteinExistence type="predicted"/>
<feature type="domain" description="GGDEF" evidence="2">
    <location>
        <begin position="166"/>
        <end position="296"/>
    </location>
</feature>
<evidence type="ECO:0000256" key="1">
    <source>
        <dbReference type="SAM" id="Phobius"/>
    </source>
</evidence>
<keyword evidence="1" id="KW-0472">Membrane</keyword>
<dbReference type="InterPro" id="IPR000160">
    <property type="entry name" value="GGDEF_dom"/>
</dbReference>
<dbReference type="Proteomes" id="UP001222275">
    <property type="component" value="Chromosome"/>
</dbReference>
<dbReference type="SUPFAM" id="SSF55073">
    <property type="entry name" value="Nucleotide cyclase"/>
    <property type="match status" value="1"/>
</dbReference>
<dbReference type="Gene3D" id="1.10.1760.20">
    <property type="match status" value="1"/>
</dbReference>
<dbReference type="Pfam" id="PF00990">
    <property type="entry name" value="GGDEF"/>
    <property type="match status" value="1"/>
</dbReference>
<dbReference type="PANTHER" id="PTHR46663">
    <property type="entry name" value="DIGUANYLATE CYCLASE DGCT-RELATED"/>
    <property type="match status" value="1"/>
</dbReference>
<dbReference type="EC" id="2.7.7.65" evidence="3"/>
<dbReference type="InterPro" id="IPR029787">
    <property type="entry name" value="Nucleotide_cyclase"/>
</dbReference>
<organism evidence="3 4">
    <name type="scientific">Thiomicrorhabdus lithotrophica</name>
    <dbReference type="NCBI Taxonomy" id="2949997"/>
    <lineage>
        <taxon>Bacteria</taxon>
        <taxon>Pseudomonadati</taxon>
        <taxon>Pseudomonadota</taxon>
        <taxon>Gammaproteobacteria</taxon>
        <taxon>Thiotrichales</taxon>
        <taxon>Piscirickettsiaceae</taxon>
        <taxon>Thiomicrorhabdus</taxon>
    </lineage>
</organism>
<evidence type="ECO:0000313" key="3">
    <source>
        <dbReference type="EMBL" id="WEJ62935.1"/>
    </source>
</evidence>
<dbReference type="PROSITE" id="PS50887">
    <property type="entry name" value="GGDEF"/>
    <property type="match status" value="1"/>
</dbReference>
<evidence type="ECO:0000313" key="4">
    <source>
        <dbReference type="Proteomes" id="UP001222275"/>
    </source>
</evidence>
<keyword evidence="1" id="KW-1133">Transmembrane helix</keyword>
<accession>A0ABY8CAC4</accession>
<gene>
    <name evidence="3" type="ORF">NR989_01425</name>
</gene>
<dbReference type="NCBIfam" id="TIGR00254">
    <property type="entry name" value="GGDEF"/>
    <property type="match status" value="1"/>
</dbReference>
<dbReference type="EMBL" id="CP102381">
    <property type="protein sequence ID" value="WEJ62935.1"/>
    <property type="molecule type" value="Genomic_DNA"/>
</dbReference>
<dbReference type="RefSeq" id="WP_275595192.1">
    <property type="nucleotide sequence ID" value="NZ_CP102381.1"/>
</dbReference>
<feature type="transmembrane region" description="Helical" evidence="1">
    <location>
        <begin position="43"/>
        <end position="71"/>
    </location>
</feature>
<keyword evidence="3" id="KW-0548">Nucleotidyltransferase</keyword>
<feature type="transmembrane region" description="Helical" evidence="1">
    <location>
        <begin position="91"/>
        <end position="113"/>
    </location>
</feature>
<dbReference type="GO" id="GO:0052621">
    <property type="term" value="F:diguanylate cyclase activity"/>
    <property type="evidence" value="ECO:0007669"/>
    <property type="project" value="UniProtKB-EC"/>
</dbReference>
<name>A0ABY8CAC4_9GAMM</name>
<evidence type="ECO:0000259" key="2">
    <source>
        <dbReference type="PROSITE" id="PS50887"/>
    </source>
</evidence>
<reference evidence="3 4" key="1">
    <citation type="submission" date="2022-06" db="EMBL/GenBank/DDBJ databases">
        <title>Thiomicrohabdus sp. nov, an obligately chemolithoautotrophic, sulfur-oxidizing bacterium isolated from beach of Guanyin Mountain. Amoy.</title>
        <authorList>
            <person name="Zhu H."/>
        </authorList>
    </citation>
    <scope>NUCLEOTIDE SEQUENCE [LARGE SCALE GENOMIC DNA]</scope>
    <source>
        <strain evidence="3 4">XGS-01</strain>
    </source>
</reference>
<keyword evidence="4" id="KW-1185">Reference proteome</keyword>
<dbReference type="InterPro" id="IPR043128">
    <property type="entry name" value="Rev_trsase/Diguanyl_cyclase"/>
</dbReference>
<keyword evidence="3" id="KW-0808">Transferase</keyword>
<feature type="transmembrane region" description="Helical" evidence="1">
    <location>
        <begin position="20"/>
        <end position="36"/>
    </location>
</feature>
<dbReference type="InterPro" id="IPR052163">
    <property type="entry name" value="DGC-Regulatory_Protein"/>
</dbReference>